<keyword evidence="1" id="KW-1133">Transmembrane helix</keyword>
<comment type="caution">
    <text evidence="3">The sequence shown here is derived from an EMBL/GenBank/DDBJ whole genome shotgun (WGS) entry which is preliminary data.</text>
</comment>
<dbReference type="EMBL" id="QJOW01000006">
    <property type="protein sequence ID" value="KAB7513234.1"/>
    <property type="molecule type" value="Genomic_DNA"/>
</dbReference>
<evidence type="ECO:0000259" key="2">
    <source>
        <dbReference type="Pfam" id="PF08937"/>
    </source>
</evidence>
<gene>
    <name evidence="3" type="ORF">DMP03_12655</name>
</gene>
<dbReference type="AlphaFoldDB" id="A0A5N5U3U8"/>
<dbReference type="InterPro" id="IPR015032">
    <property type="entry name" value="ThsB__TIR-like_domain"/>
</dbReference>
<dbReference type="Proteomes" id="UP000326302">
    <property type="component" value="Unassembled WGS sequence"/>
</dbReference>
<keyword evidence="1" id="KW-0812">Transmembrane</keyword>
<geneLocation type="plasmid" evidence="3">
    <name>unnamed2</name>
</geneLocation>
<dbReference type="Pfam" id="PF08937">
    <property type="entry name" value="ThsB_TIR"/>
    <property type="match status" value="1"/>
</dbReference>
<keyword evidence="3" id="KW-0614">Plasmid</keyword>
<accession>A0A5N5U3U8</accession>
<evidence type="ECO:0000313" key="4">
    <source>
        <dbReference type="Proteomes" id="UP000326302"/>
    </source>
</evidence>
<organism evidence="3 4">
    <name type="scientific">Halosegnis rubeus</name>
    <dbReference type="NCBI Taxonomy" id="2212850"/>
    <lineage>
        <taxon>Archaea</taxon>
        <taxon>Methanobacteriati</taxon>
        <taxon>Methanobacteriota</taxon>
        <taxon>Stenosarchaea group</taxon>
        <taxon>Halobacteria</taxon>
        <taxon>Halobacteriales</taxon>
        <taxon>Natronomonadaceae</taxon>
        <taxon>Halosegnis</taxon>
    </lineage>
</organism>
<dbReference type="Gene3D" id="3.40.50.11200">
    <property type="match status" value="1"/>
</dbReference>
<dbReference type="InterPro" id="IPR036490">
    <property type="entry name" value="ThsB_TIR-like_sf"/>
</dbReference>
<evidence type="ECO:0000256" key="1">
    <source>
        <dbReference type="SAM" id="Phobius"/>
    </source>
</evidence>
<name>A0A5N5U3U8_9EURY</name>
<dbReference type="RefSeq" id="WP_152120901.1">
    <property type="nucleotide sequence ID" value="NZ_QJOW01000006.1"/>
</dbReference>
<dbReference type="OrthoDB" id="350227at2157"/>
<feature type="domain" description="Thoeris protein ThsB TIR-like" evidence="2">
    <location>
        <begin position="6"/>
        <end position="104"/>
    </location>
</feature>
<reference evidence="3 4" key="1">
    <citation type="submission" date="2019-10" db="EMBL/GenBank/DDBJ databases">
        <title>Unraveling microbial dark matter from salterns through culturing: the case of the genus Halosegnis.</title>
        <authorList>
            <person name="Duran-Viseras A."/>
            <person name="Andrei A.-S."/>
            <person name="Vera-Gargallo B."/>
            <person name="Ghai R."/>
            <person name="Sanchez-Porro C."/>
            <person name="Ventosa A."/>
        </authorList>
    </citation>
    <scope>NUCLEOTIDE SEQUENCE [LARGE SCALE GENOMIC DNA]</scope>
    <source>
        <strain evidence="3 4">F17-44</strain>
        <plasmid evidence="3">unnamed2</plasmid>
    </source>
</reference>
<protein>
    <recommendedName>
        <fullName evidence="2">Thoeris protein ThsB TIR-like domain-containing protein</fullName>
    </recommendedName>
</protein>
<feature type="transmembrane region" description="Helical" evidence="1">
    <location>
        <begin position="178"/>
        <end position="200"/>
    </location>
</feature>
<keyword evidence="1" id="KW-0472">Membrane</keyword>
<dbReference type="SUPFAM" id="SSF52206">
    <property type="entry name" value="Hypothetical protein MTH538"/>
    <property type="match status" value="1"/>
</dbReference>
<evidence type="ECO:0000313" key="3">
    <source>
        <dbReference type="EMBL" id="KAB7513234.1"/>
    </source>
</evidence>
<sequence>MVRQVFFSFHYGRDIWRVNQVRNSWVAKKDREGAGFVDAAEWEEVKREGEDAIKEWIDDQMHGTSVTAVLIGNETADRDWIRYEIKKSIKRGNGIVGIKVHSLKDKEGSTDFSGSNPLKKFVVEQDGDVQTLSSIFPTYHWDRDNGRENIGDWVEEAAQASNQLSDVQRRSVRRRESIAEGLNFDAGTAVVLLIIIAILIDQYTDIDLLENFDLSQYQQRTGDDSMFP</sequence>
<proteinExistence type="predicted"/>